<proteinExistence type="predicted"/>
<dbReference type="Proteomes" id="UP001210380">
    <property type="component" value="Unassembled WGS sequence"/>
</dbReference>
<accession>A0ABT4V912</accession>
<sequence length="193" mass="21892">MTSAELLVQQRELQAEADDVHTDLRLGELLAALGEPVRVGSAALGLMVRRDLDITVICPLLDAAAKSAVAGIGAQLAVHDRVRQVRFRDDTGRWNTDPRYPDGLYLGVEYRCPAEQDWTLDIWFVDEPDRQPDLEHLRTLPPRLTDEHRRTILRIKSALAHRPEQPPSYEVYRAVLDHGISTVEQFDTRRAPQ</sequence>
<organism evidence="1 2">
    <name type="scientific">Saccharopolyspora oryzae</name>
    <dbReference type="NCBI Taxonomy" id="2997343"/>
    <lineage>
        <taxon>Bacteria</taxon>
        <taxon>Bacillati</taxon>
        <taxon>Actinomycetota</taxon>
        <taxon>Actinomycetes</taxon>
        <taxon>Pseudonocardiales</taxon>
        <taxon>Pseudonocardiaceae</taxon>
        <taxon>Saccharopolyspora</taxon>
    </lineage>
</organism>
<evidence type="ECO:0000313" key="2">
    <source>
        <dbReference type="Proteomes" id="UP001210380"/>
    </source>
</evidence>
<reference evidence="1 2" key="1">
    <citation type="submission" date="2022-11" db="EMBL/GenBank/DDBJ databases">
        <title>Draft genome sequence of Saccharopolyspora sp. WRP15-2 isolated from rhizosphere soils of wild rice in Thailand.</title>
        <authorList>
            <person name="Duangmal K."/>
            <person name="Kammanee S."/>
            <person name="Muangham S."/>
        </authorList>
    </citation>
    <scope>NUCLEOTIDE SEQUENCE [LARGE SCALE GENOMIC DNA]</scope>
    <source>
        <strain evidence="1 2">WRP15-2</strain>
    </source>
</reference>
<dbReference type="EMBL" id="JAQGLA010000101">
    <property type="protein sequence ID" value="MDA3630454.1"/>
    <property type="molecule type" value="Genomic_DNA"/>
</dbReference>
<name>A0ABT4V912_9PSEU</name>
<keyword evidence="2" id="KW-1185">Reference proteome</keyword>
<comment type="caution">
    <text evidence="1">The sequence shown here is derived from an EMBL/GenBank/DDBJ whole genome shotgun (WGS) entry which is preliminary data.</text>
</comment>
<dbReference type="RefSeq" id="WP_270953654.1">
    <property type="nucleotide sequence ID" value="NZ_JAQGLA010000101.1"/>
</dbReference>
<protein>
    <submittedName>
        <fullName evidence="1">Uncharacterized protein</fullName>
    </submittedName>
</protein>
<evidence type="ECO:0000313" key="1">
    <source>
        <dbReference type="EMBL" id="MDA3630454.1"/>
    </source>
</evidence>
<gene>
    <name evidence="1" type="ORF">OU415_33850</name>
</gene>